<accession>A0A0L6VAZ2</accession>
<dbReference type="VEuPathDB" id="FungiDB:VP01_2043g1"/>
<evidence type="ECO:0000313" key="2">
    <source>
        <dbReference type="Proteomes" id="UP000037035"/>
    </source>
</evidence>
<comment type="caution">
    <text evidence="1">The sequence shown here is derived from an EMBL/GenBank/DDBJ whole genome shotgun (WGS) entry which is preliminary data.</text>
</comment>
<protein>
    <submittedName>
        <fullName evidence="1">Uncharacterized protein</fullName>
    </submittedName>
</protein>
<gene>
    <name evidence="1" type="ORF">VP01_2043g1</name>
</gene>
<organism evidence="1 2">
    <name type="scientific">Puccinia sorghi</name>
    <dbReference type="NCBI Taxonomy" id="27349"/>
    <lineage>
        <taxon>Eukaryota</taxon>
        <taxon>Fungi</taxon>
        <taxon>Dikarya</taxon>
        <taxon>Basidiomycota</taxon>
        <taxon>Pucciniomycotina</taxon>
        <taxon>Pucciniomycetes</taxon>
        <taxon>Pucciniales</taxon>
        <taxon>Pucciniaceae</taxon>
        <taxon>Puccinia</taxon>
    </lineage>
</organism>
<dbReference type="EMBL" id="LAVV01006886">
    <property type="protein sequence ID" value="KNZ57898.1"/>
    <property type="molecule type" value="Genomic_DNA"/>
</dbReference>
<reference evidence="1 2" key="1">
    <citation type="submission" date="2015-08" db="EMBL/GenBank/DDBJ databases">
        <title>Next Generation Sequencing and Analysis of the Genome of Puccinia sorghi L Schw, the Causal Agent of Maize Common Rust.</title>
        <authorList>
            <person name="Rochi L."/>
            <person name="Burguener G."/>
            <person name="Darino M."/>
            <person name="Turjanski A."/>
            <person name="Kreff E."/>
            <person name="Dieguez M.J."/>
            <person name="Sacco F."/>
        </authorList>
    </citation>
    <scope>NUCLEOTIDE SEQUENCE [LARGE SCALE GENOMIC DNA]</scope>
    <source>
        <strain evidence="1 2">RO10H11247</strain>
    </source>
</reference>
<dbReference type="Proteomes" id="UP000037035">
    <property type="component" value="Unassembled WGS sequence"/>
</dbReference>
<name>A0A0L6VAZ2_9BASI</name>
<proteinExistence type="predicted"/>
<keyword evidence="2" id="KW-1185">Reference proteome</keyword>
<sequence>MNKSLDSEPPLIFQSTSIRTKLHKTHKTLPTNKHFSAAWISNILMVLGLGDLVEGGSLRHPPARTQTRAWKANQISSARQFSLFPPQKMSHSCFHSHLSLSLNLPRLQCRVFDFVCSMYGRALWLQGRLSTLRTTVSTDSKHALYNQTYVFTWLFDQVHQKSGSTCAQLTTITQQVSAEYMTNFREGTCIYCFLSKILLTLSVYGLYIDWNIFLSCNSRIIADKTNEKENIQDWGLYPSTNKEGTNTIESLERNPYSVSCRRETIPKGERLWWLALANHQYITEIASSHEYVSSRSGCRCLVKTLVKSGVCVQGCAEGFFSRSHKCVLITTQEKGVQNCFIIKKSVAEYASIDLSPQNLGAKLSSVLAWLHGHLLSTDSKGPFSRPSQHDAHFFSFFYPCFANMLISSCTTVSCSLSFIEPSYHPTTFGGDLPCLSHCPKILYSIIFFGPTSSKCQTRYCKFLELTITAKKKLAQLPAVDMQHATAKLPSKLHLFACVDVLAQPLCSLQSDCVSKLGLSLWEKGGSNTKSFTGLSACQLQAVEQVFFAVSCRKEAEGSYDMLTNMWAINREKEAV</sequence>
<dbReference type="AlphaFoldDB" id="A0A0L6VAZ2"/>
<evidence type="ECO:0000313" key="1">
    <source>
        <dbReference type="EMBL" id="KNZ57898.1"/>
    </source>
</evidence>